<dbReference type="KEGG" id="mtar:DF168_02169"/>
<evidence type="ECO:0000256" key="2">
    <source>
        <dbReference type="PIRSR" id="PIRSR039004-2"/>
    </source>
</evidence>
<feature type="site" description="Transition state stabilizer" evidence="3">
    <location>
        <position position="169"/>
    </location>
</feature>
<feature type="binding site" description="via carbamate group" evidence="1">
    <location>
        <position position="167"/>
    </location>
    <ligand>
        <name>Zn(2+)</name>
        <dbReference type="ChEBI" id="CHEBI:29105"/>
        <label>1</label>
    </ligand>
</feature>
<dbReference type="EC" id="3.1.1.-" evidence="5"/>
<dbReference type="PANTHER" id="PTHR42717:SF1">
    <property type="entry name" value="IMIDAZOLONEPROPIONASE AND RELATED AMIDOHYDROLASES"/>
    <property type="match status" value="1"/>
</dbReference>
<accession>A0A2Z4AKB5</accession>
<feature type="binding site" evidence="1">
    <location>
        <position position="64"/>
    </location>
    <ligand>
        <name>Zn(2+)</name>
        <dbReference type="ChEBI" id="CHEBI:29105"/>
        <label>1</label>
    </ligand>
</feature>
<feature type="domain" description="Amidohydrolase-related" evidence="4">
    <location>
        <begin position="282"/>
        <end position="354"/>
    </location>
</feature>
<keyword evidence="1" id="KW-0479">Metal-binding</keyword>
<dbReference type="InterPro" id="IPR011059">
    <property type="entry name" value="Metal-dep_hydrolase_composite"/>
</dbReference>
<sequence>MKKYDWILHGGRVIDPANDVDGIFDIGINSGHIEVVAENLDVALAEDTYDATGKLVAPGLIDIHTHVYNHATPLSVDADHYCLGRGVTTAVDAGSAGCDTFPGFRAFSVKQSRTRLLAFLHISRAGLSFCSLAGGVDLGELESLKLVNEEDCVNCIEANRDLLVGVKVRLSDTLADKGKNENEAYRRALATAAKTRLPLMVHHSLSVVPLDDCPGAMAKNDIYTHAFHGHRSSIIDPNSRKIHPAVLAARERGVFFDIGHGMGAFNWTVGEICASESFWPDVISTDIHCFTHEGPAYDMPTVMSKLLHIGMPLEAVIEASTFTPAKAIGWEDRIGTLGVGQEADIAILALEKATMDLEDCHGQTRSIRKRLVAHAVWKSGVPGTITHPIQIPNLEKAKAARINPLRPVICD</sequence>
<keyword evidence="5" id="KW-0378">Hydrolase</keyword>
<protein>
    <submittedName>
        <fullName evidence="5">Deacetylase</fullName>
        <ecNumber evidence="5">3.1.1.-</ecNumber>
    </submittedName>
</protein>
<name>A0A2Z4AKB5_9BACT</name>
<dbReference type="Pfam" id="PF01979">
    <property type="entry name" value="Amidohydro_1"/>
    <property type="match status" value="1"/>
</dbReference>
<evidence type="ECO:0000313" key="5">
    <source>
        <dbReference type="EMBL" id="AWT60944.1"/>
    </source>
</evidence>
<dbReference type="GO" id="GO:0046872">
    <property type="term" value="F:metal ion binding"/>
    <property type="evidence" value="ECO:0007669"/>
    <property type="project" value="UniProtKB-KW"/>
</dbReference>
<keyword evidence="1" id="KW-0862">Zinc</keyword>
<dbReference type="GO" id="GO:0016810">
    <property type="term" value="F:hydrolase activity, acting on carbon-nitrogen (but not peptide) bonds"/>
    <property type="evidence" value="ECO:0007669"/>
    <property type="project" value="InterPro"/>
</dbReference>
<feature type="binding site" description="via carbamate group" evidence="1">
    <location>
        <position position="167"/>
    </location>
    <ligand>
        <name>Zn(2+)</name>
        <dbReference type="ChEBI" id="CHEBI:29105"/>
        <label>2</label>
    </ligand>
</feature>
<feature type="binding site" evidence="1">
    <location>
        <position position="202"/>
    </location>
    <ligand>
        <name>Zn(2+)</name>
        <dbReference type="ChEBI" id="CHEBI:29105"/>
        <label>2</label>
    </ligand>
</feature>
<dbReference type="PANTHER" id="PTHR42717">
    <property type="entry name" value="DIHYDROOROTASE-RELATED"/>
    <property type="match status" value="1"/>
</dbReference>
<dbReference type="Gene3D" id="3.20.20.140">
    <property type="entry name" value="Metal-dependent hydrolases"/>
    <property type="match status" value="1"/>
</dbReference>
<dbReference type="EMBL" id="CP029803">
    <property type="protein sequence ID" value="AWT60944.1"/>
    <property type="molecule type" value="Genomic_DNA"/>
</dbReference>
<evidence type="ECO:0000259" key="4">
    <source>
        <dbReference type="Pfam" id="PF01979"/>
    </source>
</evidence>
<evidence type="ECO:0000256" key="1">
    <source>
        <dbReference type="PIRSR" id="PIRSR039004-1"/>
    </source>
</evidence>
<organism evidence="5 6">
    <name type="scientific">Candidatus Moanibacter tarae</name>
    <dbReference type="NCBI Taxonomy" id="2200854"/>
    <lineage>
        <taxon>Bacteria</taxon>
        <taxon>Pseudomonadati</taxon>
        <taxon>Verrucomicrobiota</taxon>
        <taxon>Opitutia</taxon>
        <taxon>Puniceicoccales</taxon>
        <taxon>Puniceicoccales incertae sedis</taxon>
        <taxon>Candidatus Moanibacter</taxon>
    </lineage>
</organism>
<feature type="binding site" evidence="1">
    <location>
        <position position="286"/>
    </location>
    <ligand>
        <name>Zn(2+)</name>
        <dbReference type="ChEBI" id="CHEBI:29105"/>
        <label>1</label>
    </ligand>
</feature>
<feature type="binding site" evidence="1">
    <location>
        <position position="66"/>
    </location>
    <ligand>
        <name>Zn(2+)</name>
        <dbReference type="ChEBI" id="CHEBI:29105"/>
        <label>1</label>
    </ligand>
</feature>
<dbReference type="SUPFAM" id="SSF51338">
    <property type="entry name" value="Composite domain of metallo-dependent hydrolases"/>
    <property type="match status" value="1"/>
</dbReference>
<gene>
    <name evidence="5" type="ORF">DF168_02169</name>
</gene>
<reference evidence="5 6" key="1">
    <citation type="submission" date="2018-06" db="EMBL/GenBank/DDBJ databases">
        <title>Draft Genome Sequence of a Novel Marine Bacterium Related to the Verrucomicrobia.</title>
        <authorList>
            <person name="Vosseberg J."/>
            <person name="Martijn J."/>
            <person name="Ettema T.J.G."/>
        </authorList>
    </citation>
    <scope>NUCLEOTIDE SEQUENCE [LARGE SCALE GENOMIC DNA]</scope>
    <source>
        <strain evidence="5">TARA_B100001123</strain>
    </source>
</reference>
<dbReference type="AlphaFoldDB" id="A0A2Z4AKB5"/>
<feature type="modified residue" description="N6-carboxylysine" evidence="2">
    <location>
        <position position="167"/>
    </location>
</feature>
<proteinExistence type="predicted"/>
<dbReference type="SUPFAM" id="SSF51556">
    <property type="entry name" value="Metallo-dependent hydrolases"/>
    <property type="match status" value="1"/>
</dbReference>
<dbReference type="Gene3D" id="2.30.40.10">
    <property type="entry name" value="Urease, subunit C, domain 1"/>
    <property type="match status" value="1"/>
</dbReference>
<dbReference type="InterPro" id="IPR020043">
    <property type="entry name" value="Deacetylase_Atu3266-like"/>
</dbReference>
<dbReference type="Proteomes" id="UP000247465">
    <property type="component" value="Chromosome"/>
</dbReference>
<dbReference type="GO" id="GO:0019213">
    <property type="term" value="F:deacetylase activity"/>
    <property type="evidence" value="ECO:0007669"/>
    <property type="project" value="InterPro"/>
</dbReference>
<evidence type="ECO:0000256" key="3">
    <source>
        <dbReference type="PIRSR" id="PIRSR039004-3"/>
    </source>
</evidence>
<dbReference type="NCBIfam" id="NF006689">
    <property type="entry name" value="PRK09237.1"/>
    <property type="match status" value="1"/>
</dbReference>
<dbReference type="InterPro" id="IPR006680">
    <property type="entry name" value="Amidohydro-rel"/>
</dbReference>
<evidence type="ECO:0000313" key="6">
    <source>
        <dbReference type="Proteomes" id="UP000247465"/>
    </source>
</evidence>
<feature type="binding site" evidence="1">
    <location>
        <position position="225"/>
    </location>
    <ligand>
        <name>Zn(2+)</name>
        <dbReference type="ChEBI" id="CHEBI:29105"/>
        <label>2</label>
    </ligand>
</feature>
<dbReference type="PIRSF" id="PIRSF039004">
    <property type="entry name" value="ADE_EF_0837"/>
    <property type="match status" value="1"/>
</dbReference>
<dbReference type="InterPro" id="IPR032466">
    <property type="entry name" value="Metal_Hydrolase"/>
</dbReference>